<dbReference type="GO" id="GO:0055086">
    <property type="term" value="P:nucleobase-containing small molecule metabolic process"/>
    <property type="evidence" value="ECO:0007669"/>
    <property type="project" value="UniProtKB-ARBA"/>
</dbReference>
<dbReference type="InterPro" id="IPR002125">
    <property type="entry name" value="CMP_dCMP_dom"/>
</dbReference>
<dbReference type="STRING" id="742152.A0A2H3JFM2"/>
<keyword evidence="7" id="KW-1185">Reference proteome</keyword>
<dbReference type="AlphaFoldDB" id="A0A2H3JFM2"/>
<dbReference type="Proteomes" id="UP000218811">
    <property type="component" value="Unassembled WGS sequence"/>
</dbReference>
<evidence type="ECO:0000259" key="5">
    <source>
        <dbReference type="PROSITE" id="PS51747"/>
    </source>
</evidence>
<keyword evidence="4" id="KW-0862">Zinc</keyword>
<organism evidence="6 7">
    <name type="scientific">Wolfiporia cocos (strain MD-104)</name>
    <name type="common">Brown rot fungus</name>
    <dbReference type="NCBI Taxonomy" id="742152"/>
    <lineage>
        <taxon>Eukaryota</taxon>
        <taxon>Fungi</taxon>
        <taxon>Dikarya</taxon>
        <taxon>Basidiomycota</taxon>
        <taxon>Agaricomycotina</taxon>
        <taxon>Agaricomycetes</taxon>
        <taxon>Polyporales</taxon>
        <taxon>Phaeolaceae</taxon>
        <taxon>Wolfiporia</taxon>
    </lineage>
</organism>
<dbReference type="GO" id="GO:0005829">
    <property type="term" value="C:cytosol"/>
    <property type="evidence" value="ECO:0007669"/>
    <property type="project" value="TreeGrafter"/>
</dbReference>
<dbReference type="InterPro" id="IPR016192">
    <property type="entry name" value="APOBEC/CMP_deaminase_Zn-bd"/>
</dbReference>
<dbReference type="SUPFAM" id="SSF53927">
    <property type="entry name" value="Cytidine deaminase-like"/>
    <property type="match status" value="1"/>
</dbReference>
<feature type="domain" description="CMP/dCMP-type deaminase" evidence="5">
    <location>
        <begin position="18"/>
        <end position="161"/>
    </location>
</feature>
<dbReference type="GO" id="GO:0072527">
    <property type="term" value="P:pyrimidine-containing compound metabolic process"/>
    <property type="evidence" value="ECO:0007669"/>
    <property type="project" value="UniProtKB-ARBA"/>
</dbReference>
<reference evidence="6 7" key="1">
    <citation type="journal article" date="2012" name="Science">
        <title>The Paleozoic origin of enzymatic lignin decomposition reconstructed from 31 fungal genomes.</title>
        <authorList>
            <person name="Floudas D."/>
            <person name="Binder M."/>
            <person name="Riley R."/>
            <person name="Barry K."/>
            <person name="Blanchette R.A."/>
            <person name="Henrissat B."/>
            <person name="Martinez A.T."/>
            <person name="Otillar R."/>
            <person name="Spatafora J.W."/>
            <person name="Yadav J.S."/>
            <person name="Aerts A."/>
            <person name="Benoit I."/>
            <person name="Boyd A."/>
            <person name="Carlson A."/>
            <person name="Copeland A."/>
            <person name="Coutinho P.M."/>
            <person name="de Vries R.P."/>
            <person name="Ferreira P."/>
            <person name="Findley K."/>
            <person name="Foster B."/>
            <person name="Gaskell J."/>
            <person name="Glotzer D."/>
            <person name="Gorecki P."/>
            <person name="Heitman J."/>
            <person name="Hesse C."/>
            <person name="Hori C."/>
            <person name="Igarashi K."/>
            <person name="Jurgens J.A."/>
            <person name="Kallen N."/>
            <person name="Kersten P."/>
            <person name="Kohler A."/>
            <person name="Kuees U."/>
            <person name="Kumar T.K.A."/>
            <person name="Kuo A."/>
            <person name="LaButti K."/>
            <person name="Larrondo L.F."/>
            <person name="Lindquist E."/>
            <person name="Ling A."/>
            <person name="Lombard V."/>
            <person name="Lucas S."/>
            <person name="Lundell T."/>
            <person name="Martin R."/>
            <person name="McLaughlin D.J."/>
            <person name="Morgenstern I."/>
            <person name="Morin E."/>
            <person name="Murat C."/>
            <person name="Nagy L.G."/>
            <person name="Nolan M."/>
            <person name="Ohm R.A."/>
            <person name="Patyshakuliyeva A."/>
            <person name="Rokas A."/>
            <person name="Ruiz-Duenas F.J."/>
            <person name="Sabat G."/>
            <person name="Salamov A."/>
            <person name="Samejima M."/>
            <person name="Schmutz J."/>
            <person name="Slot J.C."/>
            <person name="St John F."/>
            <person name="Stenlid J."/>
            <person name="Sun H."/>
            <person name="Sun S."/>
            <person name="Syed K."/>
            <person name="Tsang A."/>
            <person name="Wiebenga A."/>
            <person name="Young D."/>
            <person name="Pisabarro A."/>
            <person name="Eastwood D.C."/>
            <person name="Martin F."/>
            <person name="Cullen D."/>
            <person name="Grigoriev I.V."/>
            <person name="Hibbett D.S."/>
        </authorList>
    </citation>
    <scope>NUCLEOTIDE SEQUENCE [LARGE SCALE GENOMIC DNA]</scope>
    <source>
        <strain evidence="6 7">MD-104</strain>
    </source>
</reference>
<evidence type="ECO:0000313" key="7">
    <source>
        <dbReference type="Proteomes" id="UP000218811"/>
    </source>
</evidence>
<protein>
    <submittedName>
        <fullName evidence="6">Cytidine deaminase-like protein</fullName>
    </submittedName>
</protein>
<dbReference type="Pfam" id="PF00383">
    <property type="entry name" value="dCMP_cyt_deam_1"/>
    <property type="match status" value="1"/>
</dbReference>
<evidence type="ECO:0000256" key="3">
    <source>
        <dbReference type="ARBA" id="ARBA00022801"/>
    </source>
</evidence>
<dbReference type="GO" id="GO:0042802">
    <property type="term" value="F:identical protein binding"/>
    <property type="evidence" value="ECO:0007669"/>
    <property type="project" value="UniProtKB-ARBA"/>
</dbReference>
<dbReference type="NCBIfam" id="NF004064">
    <property type="entry name" value="PRK05578.1"/>
    <property type="match status" value="1"/>
</dbReference>
<dbReference type="PROSITE" id="PS51747">
    <property type="entry name" value="CYT_DCMP_DEAMINASES_2"/>
    <property type="match status" value="1"/>
</dbReference>
<dbReference type="GO" id="GO:0004126">
    <property type="term" value="F:cytidine deaminase activity"/>
    <property type="evidence" value="ECO:0007669"/>
    <property type="project" value="UniProtKB-ARBA"/>
</dbReference>
<keyword evidence="3" id="KW-0378">Hydrolase</keyword>
<dbReference type="PANTHER" id="PTHR11644:SF2">
    <property type="entry name" value="CYTIDINE DEAMINASE"/>
    <property type="match status" value="1"/>
</dbReference>
<dbReference type="PANTHER" id="PTHR11644">
    <property type="entry name" value="CYTIDINE DEAMINASE"/>
    <property type="match status" value="1"/>
</dbReference>
<dbReference type="EMBL" id="KB467876">
    <property type="protein sequence ID" value="PCH36488.1"/>
    <property type="molecule type" value="Genomic_DNA"/>
</dbReference>
<comment type="similarity">
    <text evidence="1">Belongs to the cytidine and deoxycytidylate deaminase family.</text>
</comment>
<keyword evidence="2" id="KW-0479">Metal-binding</keyword>
<dbReference type="OrthoDB" id="414540at2759"/>
<gene>
    <name evidence="6" type="ORF">WOLCODRAFT_157202</name>
</gene>
<dbReference type="CDD" id="cd01283">
    <property type="entry name" value="cytidine_deaminase"/>
    <property type="match status" value="1"/>
</dbReference>
<dbReference type="InterPro" id="IPR050202">
    <property type="entry name" value="Cyt/Deoxycyt_deaminase"/>
</dbReference>
<evidence type="ECO:0000313" key="6">
    <source>
        <dbReference type="EMBL" id="PCH36488.1"/>
    </source>
</evidence>
<proteinExistence type="inferred from homology"/>
<name>A0A2H3JFM2_WOLCO</name>
<dbReference type="Gene3D" id="3.40.140.10">
    <property type="entry name" value="Cytidine Deaminase, domain 2"/>
    <property type="match status" value="1"/>
</dbReference>
<dbReference type="PROSITE" id="PS00903">
    <property type="entry name" value="CYT_DCMP_DEAMINASES_1"/>
    <property type="match status" value="1"/>
</dbReference>
<evidence type="ECO:0000256" key="2">
    <source>
        <dbReference type="ARBA" id="ARBA00022723"/>
    </source>
</evidence>
<accession>A0A2H3JFM2</accession>
<dbReference type="InterPro" id="IPR016193">
    <property type="entry name" value="Cytidine_deaminase-like"/>
</dbReference>
<sequence length="172" mass="17820">MSAAGSTRVPGVNEISTRDRERLIEAALAARENAYSSRGHPPFRVGAALLAADGRVVAGASVDCVSSGERRVRGVLRAVCAERTAMVAAVSEGMRAFRAVAIASDVPQPVSPCGLCRQVLDEFCTRELAVLLVPGDYRARVGAGDAGGGVRVLALGALLPMVDGPFSRMTQG</sequence>
<dbReference type="OMA" id="DDASEWH"/>
<dbReference type="GO" id="GO:0008270">
    <property type="term" value="F:zinc ion binding"/>
    <property type="evidence" value="ECO:0007669"/>
    <property type="project" value="InterPro"/>
</dbReference>
<evidence type="ECO:0000256" key="1">
    <source>
        <dbReference type="ARBA" id="ARBA00006576"/>
    </source>
</evidence>
<evidence type="ECO:0000256" key="4">
    <source>
        <dbReference type="ARBA" id="ARBA00022833"/>
    </source>
</evidence>